<name>U2V058_9ACTN</name>
<dbReference type="eggNOG" id="COG1309">
    <property type="taxonomic scope" value="Bacteria"/>
</dbReference>
<accession>U2V058</accession>
<evidence type="ECO:0000256" key="2">
    <source>
        <dbReference type="PROSITE-ProRule" id="PRU00335"/>
    </source>
</evidence>
<keyword evidence="5" id="KW-1185">Reference proteome</keyword>
<dbReference type="SUPFAM" id="SSF46689">
    <property type="entry name" value="Homeodomain-like"/>
    <property type="match status" value="1"/>
</dbReference>
<evidence type="ECO:0000259" key="3">
    <source>
        <dbReference type="PROSITE" id="PS50977"/>
    </source>
</evidence>
<evidence type="ECO:0000313" key="5">
    <source>
        <dbReference type="Proteomes" id="UP000016638"/>
    </source>
</evidence>
<dbReference type="InterPro" id="IPR009057">
    <property type="entry name" value="Homeodomain-like_sf"/>
</dbReference>
<keyword evidence="1 2" id="KW-0238">DNA-binding</keyword>
<dbReference type="STRING" id="1125712.HMPREF1316_0889"/>
<reference evidence="4 5" key="1">
    <citation type="submission" date="2013-08" db="EMBL/GenBank/DDBJ databases">
        <authorList>
            <person name="Durkin A.S."/>
            <person name="Haft D.R."/>
            <person name="McCorrison J."/>
            <person name="Torralba M."/>
            <person name="Gillis M."/>
            <person name="Haft D.H."/>
            <person name="Methe B."/>
            <person name="Sutton G."/>
            <person name="Nelson K.E."/>
        </authorList>
    </citation>
    <scope>NUCLEOTIDE SEQUENCE [LARGE SCALE GENOMIC DNA]</scope>
    <source>
        <strain evidence="4 5">F0195</strain>
    </source>
</reference>
<proteinExistence type="predicted"/>
<gene>
    <name evidence="4" type="ORF">HMPREF1316_0889</name>
</gene>
<dbReference type="GO" id="GO:0003677">
    <property type="term" value="F:DNA binding"/>
    <property type="evidence" value="ECO:0007669"/>
    <property type="project" value="UniProtKB-UniRule"/>
</dbReference>
<dbReference type="Proteomes" id="UP000016638">
    <property type="component" value="Unassembled WGS sequence"/>
</dbReference>
<evidence type="ECO:0000313" key="4">
    <source>
        <dbReference type="EMBL" id="ERL06071.1"/>
    </source>
</evidence>
<dbReference type="AlphaFoldDB" id="U2V058"/>
<dbReference type="InterPro" id="IPR001647">
    <property type="entry name" value="HTH_TetR"/>
</dbReference>
<feature type="domain" description="HTH tetR-type" evidence="3">
    <location>
        <begin position="20"/>
        <end position="80"/>
    </location>
</feature>
<dbReference type="OrthoDB" id="7505659at2"/>
<dbReference type="PROSITE" id="PS50977">
    <property type="entry name" value="HTH_TETR_2"/>
    <property type="match status" value="1"/>
</dbReference>
<dbReference type="RefSeq" id="WP_021727456.1">
    <property type="nucleotide sequence ID" value="NZ_AWEZ01000073.1"/>
</dbReference>
<sequence>MQLDEDNGKVTDSSLSPRAHRRLYQILDAAYLLVGERGFGGMSLQSVANKVGITQTGVLHYVHSKDGLLRLLIEHYYDKGTAGDEYLAAHEPGGALEGQPLLIPEFCRAMVRQNARRPDMVMAFHVLDTEACSPKNSAHDFVVRRSKGAISQGSNFAWSVPEGVDAAQTFSVALAAEYGLEGRWLARQDEIDLVDEWGRYEDVLFPLPLWEGYRQLPSSAAQAASR</sequence>
<protein>
    <submittedName>
        <fullName evidence="4">Transcriptional regulator, TetR family</fullName>
    </submittedName>
</protein>
<dbReference type="PATRIC" id="fig|1125712.3.peg.2556"/>
<comment type="caution">
    <text evidence="4">The sequence shown here is derived from an EMBL/GenBank/DDBJ whole genome shotgun (WGS) entry which is preliminary data.</text>
</comment>
<dbReference type="Pfam" id="PF00440">
    <property type="entry name" value="TetR_N"/>
    <property type="match status" value="1"/>
</dbReference>
<evidence type="ECO:0000256" key="1">
    <source>
        <dbReference type="ARBA" id="ARBA00023125"/>
    </source>
</evidence>
<dbReference type="Gene3D" id="1.10.357.10">
    <property type="entry name" value="Tetracycline Repressor, domain 2"/>
    <property type="match status" value="1"/>
</dbReference>
<feature type="DNA-binding region" description="H-T-H motif" evidence="2">
    <location>
        <begin position="43"/>
        <end position="62"/>
    </location>
</feature>
<organism evidence="4 5">
    <name type="scientific">Olsenella profusa F0195</name>
    <dbReference type="NCBI Taxonomy" id="1125712"/>
    <lineage>
        <taxon>Bacteria</taxon>
        <taxon>Bacillati</taxon>
        <taxon>Actinomycetota</taxon>
        <taxon>Coriobacteriia</taxon>
        <taxon>Coriobacteriales</taxon>
        <taxon>Atopobiaceae</taxon>
        <taxon>Olsenella</taxon>
    </lineage>
</organism>
<dbReference type="PRINTS" id="PR00455">
    <property type="entry name" value="HTHTETR"/>
</dbReference>
<dbReference type="EMBL" id="AWEZ01000073">
    <property type="protein sequence ID" value="ERL06071.1"/>
    <property type="molecule type" value="Genomic_DNA"/>
</dbReference>